<feature type="non-terminal residue" evidence="1">
    <location>
        <position position="1"/>
    </location>
</feature>
<sequence length="70" mass="8170">EMKEEARTIKVYGKSANTCCKIEVRDKDLEKANLNSEWMEKGVNEEPVESQGQWYEEPAEEIEVTYTPEE</sequence>
<dbReference type="AlphaFoldDB" id="A0A392V3J0"/>
<dbReference type="Proteomes" id="UP000265520">
    <property type="component" value="Unassembled WGS sequence"/>
</dbReference>
<reference evidence="1 2" key="1">
    <citation type="journal article" date="2018" name="Front. Plant Sci.">
        <title>Red Clover (Trifolium pratense) and Zigzag Clover (T. medium) - A Picture of Genomic Similarities and Differences.</title>
        <authorList>
            <person name="Dluhosova J."/>
            <person name="Istvanek J."/>
            <person name="Nedelnik J."/>
            <person name="Repkova J."/>
        </authorList>
    </citation>
    <scope>NUCLEOTIDE SEQUENCE [LARGE SCALE GENOMIC DNA]</scope>
    <source>
        <strain evidence="2">cv. 10/8</strain>
        <tissue evidence="1">Leaf</tissue>
    </source>
</reference>
<feature type="non-terminal residue" evidence="1">
    <location>
        <position position="70"/>
    </location>
</feature>
<protein>
    <submittedName>
        <fullName evidence="1">Uncharacterized protein</fullName>
    </submittedName>
</protein>
<name>A0A392V3J0_9FABA</name>
<dbReference type="EMBL" id="LXQA011050011">
    <property type="protein sequence ID" value="MCI82717.1"/>
    <property type="molecule type" value="Genomic_DNA"/>
</dbReference>
<evidence type="ECO:0000313" key="2">
    <source>
        <dbReference type="Proteomes" id="UP000265520"/>
    </source>
</evidence>
<accession>A0A392V3J0</accession>
<proteinExistence type="predicted"/>
<evidence type="ECO:0000313" key="1">
    <source>
        <dbReference type="EMBL" id="MCI82717.1"/>
    </source>
</evidence>
<organism evidence="1 2">
    <name type="scientific">Trifolium medium</name>
    <dbReference type="NCBI Taxonomy" id="97028"/>
    <lineage>
        <taxon>Eukaryota</taxon>
        <taxon>Viridiplantae</taxon>
        <taxon>Streptophyta</taxon>
        <taxon>Embryophyta</taxon>
        <taxon>Tracheophyta</taxon>
        <taxon>Spermatophyta</taxon>
        <taxon>Magnoliopsida</taxon>
        <taxon>eudicotyledons</taxon>
        <taxon>Gunneridae</taxon>
        <taxon>Pentapetalae</taxon>
        <taxon>rosids</taxon>
        <taxon>fabids</taxon>
        <taxon>Fabales</taxon>
        <taxon>Fabaceae</taxon>
        <taxon>Papilionoideae</taxon>
        <taxon>50 kb inversion clade</taxon>
        <taxon>NPAAA clade</taxon>
        <taxon>Hologalegina</taxon>
        <taxon>IRL clade</taxon>
        <taxon>Trifolieae</taxon>
        <taxon>Trifolium</taxon>
    </lineage>
</organism>
<keyword evidence="2" id="KW-1185">Reference proteome</keyword>
<comment type="caution">
    <text evidence="1">The sequence shown here is derived from an EMBL/GenBank/DDBJ whole genome shotgun (WGS) entry which is preliminary data.</text>
</comment>